<keyword evidence="3" id="KW-0997">Cell inner membrane</keyword>
<evidence type="ECO:0000256" key="1">
    <source>
        <dbReference type="ARBA" id="ARBA00004533"/>
    </source>
</evidence>
<sequence length="304" mass="34331">MARDNRSDLSDRFQDLVIRGLLGAVLTLPYPTRVCLMGWLLRRVLAPIVGWDDRIRKNLAHVCPDMPEDEIRKLIREVPDNVGRSMIELYSGEEFRACVTGAPMGGPGFEAVAEARAAGRPVALVTAHIGNFDALRANLQDRGYEIAGLYREMNNPRFNEHYVGALSANGKPVFPTNRTGTLNFVKHLARGGMVGILADLYSSNGASVTFFGKDAPTSTAICDWSLKYDAVVVPCYAIRRPDGLRFDLIFDEPVAHRDPVEMMQEINDKLEAVVRQHMGQWFWIHRRWKPNRRRRKRHQSSSDS</sequence>
<dbReference type="GO" id="GO:0005886">
    <property type="term" value="C:plasma membrane"/>
    <property type="evidence" value="ECO:0007669"/>
    <property type="project" value="UniProtKB-SubCell"/>
</dbReference>
<accession>A0A547Q328</accession>
<protein>
    <submittedName>
        <fullName evidence="7">Lysophospholipid acyltransferase family protein</fullName>
    </submittedName>
</protein>
<evidence type="ECO:0000256" key="2">
    <source>
        <dbReference type="ARBA" id="ARBA00022475"/>
    </source>
</evidence>
<dbReference type="GO" id="GO:0016746">
    <property type="term" value="F:acyltransferase activity"/>
    <property type="evidence" value="ECO:0007669"/>
    <property type="project" value="UniProtKB-KW"/>
</dbReference>
<dbReference type="PANTHER" id="PTHR30606:SF10">
    <property type="entry name" value="PHOSPHATIDYLINOSITOL MANNOSIDE ACYLTRANSFERASE"/>
    <property type="match status" value="1"/>
</dbReference>
<evidence type="ECO:0000313" key="7">
    <source>
        <dbReference type="EMBL" id="TRD20781.1"/>
    </source>
</evidence>
<dbReference type="CDD" id="cd07984">
    <property type="entry name" value="LPLAT_LABLAT-like"/>
    <property type="match status" value="1"/>
</dbReference>
<dbReference type="Proteomes" id="UP000318590">
    <property type="component" value="Unassembled WGS sequence"/>
</dbReference>
<reference evidence="7 8" key="1">
    <citation type="submission" date="2019-06" db="EMBL/GenBank/DDBJ databases">
        <title>Paenimaribius caenipelagi gen. nov., sp. nov., isolated from a tidal flat.</title>
        <authorList>
            <person name="Yoon J.-H."/>
        </authorList>
    </citation>
    <scope>NUCLEOTIDE SEQUENCE [LARGE SCALE GENOMIC DNA]</scope>
    <source>
        <strain evidence="7 8">JBTF-M29</strain>
    </source>
</reference>
<keyword evidence="5" id="KW-0472">Membrane</keyword>
<dbReference type="EMBL" id="VFSV01000012">
    <property type="protein sequence ID" value="TRD20781.1"/>
    <property type="molecule type" value="Genomic_DNA"/>
</dbReference>
<evidence type="ECO:0000256" key="6">
    <source>
        <dbReference type="ARBA" id="ARBA00023315"/>
    </source>
</evidence>
<dbReference type="AlphaFoldDB" id="A0A547Q328"/>
<evidence type="ECO:0000313" key="8">
    <source>
        <dbReference type="Proteomes" id="UP000318590"/>
    </source>
</evidence>
<keyword evidence="6 7" id="KW-0012">Acyltransferase</keyword>
<dbReference type="Pfam" id="PF03279">
    <property type="entry name" value="Lip_A_acyltrans"/>
    <property type="match status" value="1"/>
</dbReference>
<dbReference type="RefSeq" id="WP_142834513.1">
    <property type="nucleotide sequence ID" value="NZ_VFSV01000012.1"/>
</dbReference>
<evidence type="ECO:0000256" key="3">
    <source>
        <dbReference type="ARBA" id="ARBA00022519"/>
    </source>
</evidence>
<keyword evidence="4 7" id="KW-0808">Transferase</keyword>
<dbReference type="PANTHER" id="PTHR30606">
    <property type="entry name" value="LIPID A BIOSYNTHESIS LAUROYL ACYLTRANSFERASE"/>
    <property type="match status" value="1"/>
</dbReference>
<organism evidence="7 8">
    <name type="scientific">Palleronia caenipelagi</name>
    <dbReference type="NCBI Taxonomy" id="2489174"/>
    <lineage>
        <taxon>Bacteria</taxon>
        <taxon>Pseudomonadati</taxon>
        <taxon>Pseudomonadota</taxon>
        <taxon>Alphaproteobacteria</taxon>
        <taxon>Rhodobacterales</taxon>
        <taxon>Roseobacteraceae</taxon>
        <taxon>Palleronia</taxon>
    </lineage>
</organism>
<dbReference type="GO" id="GO:0009247">
    <property type="term" value="P:glycolipid biosynthetic process"/>
    <property type="evidence" value="ECO:0007669"/>
    <property type="project" value="UniProtKB-ARBA"/>
</dbReference>
<comment type="subcellular location">
    <subcellularLocation>
        <location evidence="1">Cell inner membrane</location>
    </subcellularLocation>
</comment>
<keyword evidence="8" id="KW-1185">Reference proteome</keyword>
<dbReference type="InterPro" id="IPR004960">
    <property type="entry name" value="LipA_acyltrans"/>
</dbReference>
<evidence type="ECO:0000256" key="5">
    <source>
        <dbReference type="ARBA" id="ARBA00023136"/>
    </source>
</evidence>
<proteinExistence type="predicted"/>
<keyword evidence="2" id="KW-1003">Cell membrane</keyword>
<gene>
    <name evidence="7" type="ORF">FEV53_09145</name>
</gene>
<name>A0A547Q328_9RHOB</name>
<evidence type="ECO:0000256" key="4">
    <source>
        <dbReference type="ARBA" id="ARBA00022679"/>
    </source>
</evidence>
<comment type="caution">
    <text evidence="7">The sequence shown here is derived from an EMBL/GenBank/DDBJ whole genome shotgun (WGS) entry which is preliminary data.</text>
</comment>
<dbReference type="OrthoDB" id="9801955at2"/>